<dbReference type="InterPro" id="IPR001680">
    <property type="entry name" value="WD40_rpt"/>
</dbReference>
<dbReference type="AlphaFoldDB" id="A0A9N9RCP5"/>
<protein>
    <recommendedName>
        <fullName evidence="9">U3 small nucleolar RNA-associated protein 18 homolog</fullName>
    </recommendedName>
</protein>
<reference evidence="7" key="2">
    <citation type="submission" date="2022-10" db="EMBL/GenBank/DDBJ databases">
        <authorList>
            <consortium name="ENA_rothamsted_submissions"/>
            <consortium name="culmorum"/>
            <person name="King R."/>
        </authorList>
    </citation>
    <scope>NUCLEOTIDE SEQUENCE</scope>
</reference>
<evidence type="ECO:0000256" key="5">
    <source>
        <dbReference type="ARBA" id="ARBA00023242"/>
    </source>
</evidence>
<evidence type="ECO:0008006" key="9">
    <source>
        <dbReference type="Google" id="ProtNLM"/>
    </source>
</evidence>
<accession>A0A9N9RCP5</accession>
<organism evidence="7 8">
    <name type="scientific">Diatraea saccharalis</name>
    <name type="common">sugarcane borer</name>
    <dbReference type="NCBI Taxonomy" id="40085"/>
    <lineage>
        <taxon>Eukaryota</taxon>
        <taxon>Metazoa</taxon>
        <taxon>Ecdysozoa</taxon>
        <taxon>Arthropoda</taxon>
        <taxon>Hexapoda</taxon>
        <taxon>Insecta</taxon>
        <taxon>Pterygota</taxon>
        <taxon>Neoptera</taxon>
        <taxon>Endopterygota</taxon>
        <taxon>Lepidoptera</taxon>
        <taxon>Glossata</taxon>
        <taxon>Ditrysia</taxon>
        <taxon>Pyraloidea</taxon>
        <taxon>Crambidae</taxon>
        <taxon>Crambinae</taxon>
        <taxon>Diatraea</taxon>
    </lineage>
</organism>
<dbReference type="InterPro" id="IPR045161">
    <property type="entry name" value="Utp18"/>
</dbReference>
<dbReference type="GO" id="GO:0034388">
    <property type="term" value="C:Pwp2p-containing subcomplex of 90S preribosome"/>
    <property type="evidence" value="ECO:0007669"/>
    <property type="project" value="TreeGrafter"/>
</dbReference>
<proteinExistence type="inferred from homology"/>
<dbReference type="EMBL" id="OU893338">
    <property type="protein sequence ID" value="CAG9795058.1"/>
    <property type="molecule type" value="Genomic_DNA"/>
</dbReference>
<keyword evidence="3" id="KW-0853">WD repeat</keyword>
<evidence type="ECO:0000256" key="1">
    <source>
        <dbReference type="ARBA" id="ARBA00004604"/>
    </source>
</evidence>
<evidence type="ECO:0000313" key="7">
    <source>
        <dbReference type="EMBL" id="CAG9795058.1"/>
    </source>
</evidence>
<keyword evidence="2" id="KW-0698">rRNA processing</keyword>
<evidence type="ECO:0000313" key="8">
    <source>
        <dbReference type="Proteomes" id="UP001153714"/>
    </source>
</evidence>
<dbReference type="SMART" id="SM00320">
    <property type="entry name" value="WD40"/>
    <property type="match status" value="5"/>
</dbReference>
<evidence type="ECO:0000256" key="2">
    <source>
        <dbReference type="ARBA" id="ARBA00022552"/>
    </source>
</evidence>
<dbReference type="InterPro" id="IPR036322">
    <property type="entry name" value="WD40_repeat_dom_sf"/>
</dbReference>
<keyword evidence="8" id="KW-1185">Reference proteome</keyword>
<dbReference type="SUPFAM" id="SSF50978">
    <property type="entry name" value="WD40 repeat-like"/>
    <property type="match status" value="1"/>
</dbReference>
<dbReference type="GO" id="GO:0032040">
    <property type="term" value="C:small-subunit processome"/>
    <property type="evidence" value="ECO:0007669"/>
    <property type="project" value="TreeGrafter"/>
</dbReference>
<dbReference type="OrthoDB" id="1935146at2759"/>
<gene>
    <name evidence="7" type="ORF">DIATSA_LOCUS12367</name>
</gene>
<dbReference type="GO" id="GO:0006364">
    <property type="term" value="P:rRNA processing"/>
    <property type="evidence" value="ECO:0007669"/>
    <property type="project" value="UniProtKB-KW"/>
</dbReference>
<dbReference type="Gene3D" id="2.130.10.10">
    <property type="entry name" value="YVTN repeat-like/Quinoprotein amine dehydrogenase"/>
    <property type="match status" value="1"/>
</dbReference>
<sequence>MKRKLSDLDDQESRLSQILFSKSKDLVEKLKPLDHYEKNQDQKPVWIDEDDEQSDIKSFNSKLNYTEKLKQKYETLVGTPSWAKIRNNKMKTDEYGDDEVLRTVGHIHKKKSEQLPKNYLEVKTLPNINSKTHNEGRTISCIEFHPKLSVALVGGSSGNISLLSIGGEVKNTLHSFKLKRWEVTAAQFSPNGSEAYLATNHSHSYCVYDLVKAKPTLHQLPRALNRPKKFQISPDGSYIAASNGFDELFLISTASKELLRCLKQNSIIESFTFSHNSEKIYCYGTQGEITIWDLLTFRPLKKFYDNGCVNASCITTSLCGRLLAAGSREGIINIYDSSKLDTPQPCPVKTITNLTTKITNLKFNATTEILAASSGLIPNAVKLIHIPSYHVFANFPDQSENLSQITAVNFSPNSGYMAIGNDKGCAKLYRLKYYKNY</sequence>
<dbReference type="PANTHER" id="PTHR18359:SF0">
    <property type="entry name" value="U3 SMALL NUCLEOLAR RNA-ASSOCIATED PROTEIN 18 HOMOLOG"/>
    <property type="match status" value="1"/>
</dbReference>
<dbReference type="PANTHER" id="PTHR18359">
    <property type="entry name" value="WD-REPEAT PROTEIN-RELATED"/>
    <property type="match status" value="1"/>
</dbReference>
<evidence type="ECO:0000256" key="6">
    <source>
        <dbReference type="ARBA" id="ARBA00025767"/>
    </source>
</evidence>
<keyword evidence="4" id="KW-0677">Repeat</keyword>
<evidence type="ECO:0000256" key="4">
    <source>
        <dbReference type="ARBA" id="ARBA00022737"/>
    </source>
</evidence>
<comment type="similarity">
    <text evidence="6">Belongs to the WD repeat UTP18 family.</text>
</comment>
<evidence type="ECO:0000256" key="3">
    <source>
        <dbReference type="ARBA" id="ARBA00022574"/>
    </source>
</evidence>
<dbReference type="Proteomes" id="UP001153714">
    <property type="component" value="Chromosome 7"/>
</dbReference>
<reference evidence="7" key="1">
    <citation type="submission" date="2021-12" db="EMBL/GenBank/DDBJ databases">
        <authorList>
            <person name="King R."/>
        </authorList>
    </citation>
    <scope>NUCLEOTIDE SEQUENCE</scope>
</reference>
<comment type="subcellular location">
    <subcellularLocation>
        <location evidence="1">Nucleus</location>
        <location evidence="1">Nucleolus</location>
    </subcellularLocation>
</comment>
<name>A0A9N9RCP5_9NEOP</name>
<dbReference type="InterPro" id="IPR015943">
    <property type="entry name" value="WD40/YVTN_repeat-like_dom_sf"/>
</dbReference>
<keyword evidence="5" id="KW-0539">Nucleus</keyword>